<proteinExistence type="predicted"/>
<dbReference type="AlphaFoldDB" id="A0A3B0KD71"/>
<organism evidence="2 3">
    <name type="scientific">Drosophila guanche</name>
    <name type="common">Fruit fly</name>
    <dbReference type="NCBI Taxonomy" id="7266"/>
    <lineage>
        <taxon>Eukaryota</taxon>
        <taxon>Metazoa</taxon>
        <taxon>Ecdysozoa</taxon>
        <taxon>Arthropoda</taxon>
        <taxon>Hexapoda</taxon>
        <taxon>Insecta</taxon>
        <taxon>Pterygota</taxon>
        <taxon>Neoptera</taxon>
        <taxon>Endopterygota</taxon>
        <taxon>Diptera</taxon>
        <taxon>Brachycera</taxon>
        <taxon>Muscomorpha</taxon>
        <taxon>Ephydroidea</taxon>
        <taxon>Drosophilidae</taxon>
        <taxon>Drosophila</taxon>
        <taxon>Sophophora</taxon>
    </lineage>
</organism>
<dbReference type="OrthoDB" id="7863619at2759"/>
<protein>
    <submittedName>
        <fullName evidence="2">Uncharacterized protein</fullName>
    </submittedName>
</protein>
<sequence>MIGVAVLPVILLIFLGLPIHGEHLEPLRQLDDLVTTRIKEALRKAANSSIEGVLEPYKNLQEAAGWPFAQLDEKIKAYNSYKSYKDSTTVENITDPSELFNVAPRKVDKRFRRKVIRILKRLGIYDPFGKRVWKAIFSDEQNLKRLKKKLDAIKDSNEDDSDDADNLWDFIFSFWH</sequence>
<gene>
    <name evidence="2" type="ORF">DGUA_6G004828</name>
</gene>
<dbReference type="EMBL" id="OUUW01000010">
    <property type="protein sequence ID" value="SPP86190.1"/>
    <property type="molecule type" value="Genomic_DNA"/>
</dbReference>
<evidence type="ECO:0000313" key="3">
    <source>
        <dbReference type="Proteomes" id="UP000268350"/>
    </source>
</evidence>
<keyword evidence="3" id="KW-1185">Reference proteome</keyword>
<reference evidence="3" key="1">
    <citation type="submission" date="2018-01" db="EMBL/GenBank/DDBJ databases">
        <authorList>
            <person name="Alioto T."/>
            <person name="Alioto T."/>
        </authorList>
    </citation>
    <scope>NUCLEOTIDE SEQUENCE [LARGE SCALE GENOMIC DNA]</scope>
</reference>
<feature type="signal peptide" evidence="1">
    <location>
        <begin position="1"/>
        <end position="21"/>
    </location>
</feature>
<dbReference type="OMA" id="WDFIFGL"/>
<accession>A0A3B0KD71</accession>
<evidence type="ECO:0000313" key="2">
    <source>
        <dbReference type="EMBL" id="SPP86190.1"/>
    </source>
</evidence>
<feature type="chain" id="PRO_5017377148" evidence="1">
    <location>
        <begin position="22"/>
        <end position="176"/>
    </location>
</feature>
<name>A0A3B0KD71_DROGU</name>
<dbReference type="Proteomes" id="UP000268350">
    <property type="component" value="Unassembled WGS sequence"/>
</dbReference>
<evidence type="ECO:0000256" key="1">
    <source>
        <dbReference type="SAM" id="SignalP"/>
    </source>
</evidence>
<keyword evidence="1" id="KW-0732">Signal</keyword>